<evidence type="ECO:0000256" key="2">
    <source>
        <dbReference type="SAM" id="SignalP"/>
    </source>
</evidence>
<protein>
    <recommendedName>
        <fullName evidence="3">DUF4174 domain-containing protein</fullName>
    </recommendedName>
</protein>
<evidence type="ECO:0000259" key="3">
    <source>
        <dbReference type="Pfam" id="PF13778"/>
    </source>
</evidence>
<sequence length="149" mass="17216">MHLLLTICLVLFAGFGAVPNASAYPEYGLIKSHRTLLFFAPSKDEKVEAFERQMLIHGCQMDDRDLHPVILNIQDLADSRGIFTPEEILEMYDKYSVANEEHIAVLIGKDGTEKFRWHHNVDIEELVKVIDNMPMRRREMTRRVSRCSA</sequence>
<name>A0A1I5JIW6_9GAMM</name>
<evidence type="ECO:0000313" key="5">
    <source>
        <dbReference type="Proteomes" id="UP000182692"/>
    </source>
</evidence>
<dbReference type="Proteomes" id="UP000182692">
    <property type="component" value="Unassembled WGS sequence"/>
</dbReference>
<keyword evidence="1 2" id="KW-0732">Signal</keyword>
<evidence type="ECO:0000256" key="1">
    <source>
        <dbReference type="ARBA" id="ARBA00022729"/>
    </source>
</evidence>
<feature type="domain" description="DUF4174" evidence="3">
    <location>
        <begin position="31"/>
        <end position="139"/>
    </location>
</feature>
<dbReference type="InterPro" id="IPR025232">
    <property type="entry name" value="DUF4174"/>
</dbReference>
<dbReference type="EMBL" id="FOWR01000001">
    <property type="protein sequence ID" value="SFO72640.1"/>
    <property type="molecule type" value="Genomic_DNA"/>
</dbReference>
<feature type="signal peptide" evidence="2">
    <location>
        <begin position="1"/>
        <end position="23"/>
    </location>
</feature>
<dbReference type="RefSeq" id="WP_074924945.1">
    <property type="nucleotide sequence ID" value="NZ_FOWR01000001.1"/>
</dbReference>
<proteinExistence type="predicted"/>
<gene>
    <name evidence="4" type="ORF">SAMN03084138_00227</name>
</gene>
<dbReference type="GeneID" id="35873743"/>
<dbReference type="STRING" id="1121869.SAMN03084138_00227"/>
<feature type="chain" id="PRO_5010249591" description="DUF4174 domain-containing protein" evidence="2">
    <location>
        <begin position="24"/>
        <end position="149"/>
    </location>
</feature>
<evidence type="ECO:0000313" key="4">
    <source>
        <dbReference type="EMBL" id="SFO72640.1"/>
    </source>
</evidence>
<dbReference type="Pfam" id="PF13778">
    <property type="entry name" value="DUF4174"/>
    <property type="match status" value="1"/>
</dbReference>
<accession>A0A1I5JIW6</accession>
<organism evidence="4 5">
    <name type="scientific">Enterovibrio norvegicus DSM 15893</name>
    <dbReference type="NCBI Taxonomy" id="1121869"/>
    <lineage>
        <taxon>Bacteria</taxon>
        <taxon>Pseudomonadati</taxon>
        <taxon>Pseudomonadota</taxon>
        <taxon>Gammaproteobacteria</taxon>
        <taxon>Vibrionales</taxon>
        <taxon>Vibrionaceae</taxon>
        <taxon>Enterovibrio</taxon>
    </lineage>
</organism>
<dbReference type="AlphaFoldDB" id="A0A1I5JIW6"/>
<reference evidence="4 5" key="1">
    <citation type="submission" date="2016-10" db="EMBL/GenBank/DDBJ databases">
        <authorList>
            <person name="de Groot N.N."/>
        </authorList>
    </citation>
    <scope>NUCLEOTIDE SEQUENCE [LARGE SCALE GENOMIC DNA]</scope>
    <source>
        <strain evidence="4 5">DSM 15893</strain>
    </source>
</reference>
<dbReference type="OrthoDB" id="5893017at2"/>